<dbReference type="SUPFAM" id="SSF46955">
    <property type="entry name" value="Putative DNA-binding domain"/>
    <property type="match status" value="1"/>
</dbReference>
<organism evidence="1 2">
    <name type="scientific">Bosea minatitlanensis</name>
    <dbReference type="NCBI Taxonomy" id="128782"/>
    <lineage>
        <taxon>Bacteria</taxon>
        <taxon>Pseudomonadati</taxon>
        <taxon>Pseudomonadota</taxon>
        <taxon>Alphaproteobacteria</taxon>
        <taxon>Hyphomicrobiales</taxon>
        <taxon>Boseaceae</taxon>
        <taxon>Bosea</taxon>
    </lineage>
</organism>
<dbReference type="Proteomes" id="UP001595976">
    <property type="component" value="Unassembled WGS sequence"/>
</dbReference>
<evidence type="ECO:0000313" key="2">
    <source>
        <dbReference type="Proteomes" id="UP001595976"/>
    </source>
</evidence>
<sequence>MSDTTLSTVDRRRLTLDNKFLTPEEVSERYRGGVSVGTLRNWRAMKIGPSFVKIGKAVLYPIDELEAWDERNTVSCRASRRLTELTGDQP</sequence>
<accession>A0ABW0F0M4</accession>
<keyword evidence="2" id="KW-1185">Reference proteome</keyword>
<reference evidence="2" key="1">
    <citation type="journal article" date="2019" name="Int. J. Syst. Evol. Microbiol.">
        <title>The Global Catalogue of Microorganisms (GCM) 10K type strain sequencing project: providing services to taxonomists for standard genome sequencing and annotation.</title>
        <authorList>
            <consortium name="The Broad Institute Genomics Platform"/>
            <consortium name="The Broad Institute Genome Sequencing Center for Infectious Disease"/>
            <person name="Wu L."/>
            <person name="Ma J."/>
        </authorList>
    </citation>
    <scope>NUCLEOTIDE SEQUENCE [LARGE SCALE GENOMIC DNA]</scope>
    <source>
        <strain evidence="2">CGMCC 1.15643</strain>
    </source>
</reference>
<gene>
    <name evidence="1" type="ORF">ACFPK2_01995</name>
</gene>
<proteinExistence type="predicted"/>
<protein>
    <submittedName>
        <fullName evidence="1">Helix-turn-helix transcriptional regulator</fullName>
    </submittedName>
</protein>
<dbReference type="InterPro" id="IPR009061">
    <property type="entry name" value="DNA-bd_dom_put_sf"/>
</dbReference>
<evidence type="ECO:0000313" key="1">
    <source>
        <dbReference type="EMBL" id="MFC5291756.1"/>
    </source>
</evidence>
<comment type="caution">
    <text evidence="1">The sequence shown here is derived from an EMBL/GenBank/DDBJ whole genome shotgun (WGS) entry which is preliminary data.</text>
</comment>
<dbReference type="RefSeq" id="WP_260347780.1">
    <property type="nucleotide sequence ID" value="NZ_JAOAOS010000001.1"/>
</dbReference>
<name>A0ABW0F0M4_9HYPH</name>
<dbReference type="EMBL" id="JBHSLI010000001">
    <property type="protein sequence ID" value="MFC5291756.1"/>
    <property type="molecule type" value="Genomic_DNA"/>
</dbReference>